<evidence type="ECO:0000313" key="2">
    <source>
        <dbReference type="EMBL" id="TWH92137.1"/>
    </source>
</evidence>
<dbReference type="AlphaFoldDB" id="A0A562K9S2"/>
<dbReference type="EMBL" id="VLKM01000014">
    <property type="protein sequence ID" value="TWH92137.1"/>
    <property type="molecule type" value="Genomic_DNA"/>
</dbReference>
<protein>
    <recommendedName>
        <fullName evidence="4">Tetratricopeptide repeat protein</fullName>
    </recommendedName>
</protein>
<name>A0A562K9S2_9FLAO</name>
<evidence type="ECO:0000256" key="1">
    <source>
        <dbReference type="SAM" id="SignalP"/>
    </source>
</evidence>
<dbReference type="PROSITE" id="PS51257">
    <property type="entry name" value="PROKAR_LIPOPROTEIN"/>
    <property type="match status" value="1"/>
</dbReference>
<sequence>MNKNYLQILVVSILLTLFVSCSSTNGLTLPVTEPAPVLLNKQTSKIGIVNRSLPDKKYEVFDAVDKILSAEGKNLDKLGSYTAIENLKSELLKNNKIQSVTLIDTLESKKYGIDQFTSELSWEKVNEICKANNLDAIYELSYFDTDSKISYRTIKSEAKNAFGLTIPVIEHEATVTTLIKSGWRIYDNNDKAIVDVYYSNNTIQLNGRGINPLKAFETVKSRKDAVLSVAKDIGANYASQIMPYRIRVNRDYYVKGTQNFEIAKRRAQAGQWDSAAELWLLETKNRDPKIAGRACYNMGIINEINGNLDAAIEWTTKSYTDYGDKIALRYINILKNRKAKNEQLIRETN</sequence>
<dbReference type="InterPro" id="IPR045921">
    <property type="entry name" value="DUF6340"/>
</dbReference>
<comment type="caution">
    <text evidence="2">The sequence shown here is derived from an EMBL/GenBank/DDBJ whole genome shotgun (WGS) entry which is preliminary data.</text>
</comment>
<evidence type="ECO:0008006" key="4">
    <source>
        <dbReference type="Google" id="ProtNLM"/>
    </source>
</evidence>
<feature type="signal peptide" evidence="1">
    <location>
        <begin position="1"/>
        <end position="26"/>
    </location>
</feature>
<keyword evidence="3" id="KW-1185">Reference proteome</keyword>
<dbReference type="Proteomes" id="UP000315312">
    <property type="component" value="Unassembled WGS sequence"/>
</dbReference>
<gene>
    <name evidence="2" type="ORF">IP97_02499</name>
</gene>
<proteinExistence type="predicted"/>
<dbReference type="OrthoDB" id="632318at2"/>
<reference evidence="2 3" key="1">
    <citation type="journal article" date="2015" name="Stand. Genomic Sci.">
        <title>Genomic Encyclopedia of Bacterial and Archaeal Type Strains, Phase III: the genomes of soil and plant-associated and newly described type strains.</title>
        <authorList>
            <person name="Whitman W.B."/>
            <person name="Woyke T."/>
            <person name="Klenk H.P."/>
            <person name="Zhou Y."/>
            <person name="Lilburn T.G."/>
            <person name="Beck B.J."/>
            <person name="De Vos P."/>
            <person name="Vandamme P."/>
            <person name="Eisen J.A."/>
            <person name="Garrity G."/>
            <person name="Hugenholtz P."/>
            <person name="Kyrpides N.C."/>
        </authorList>
    </citation>
    <scope>NUCLEOTIDE SEQUENCE [LARGE SCALE GENOMIC DNA]</scope>
    <source>
        <strain evidence="2 3">CGMCC 1.6844</strain>
    </source>
</reference>
<dbReference type="Pfam" id="PF19867">
    <property type="entry name" value="DUF6340"/>
    <property type="match status" value="1"/>
</dbReference>
<dbReference type="RefSeq" id="WP_133608024.1">
    <property type="nucleotide sequence ID" value="NZ_SNZC01000002.1"/>
</dbReference>
<accession>A0A562K9S2</accession>
<feature type="chain" id="PRO_5022773796" description="Tetratricopeptide repeat protein" evidence="1">
    <location>
        <begin position="27"/>
        <end position="349"/>
    </location>
</feature>
<keyword evidence="1" id="KW-0732">Signal</keyword>
<organism evidence="2 3">
    <name type="scientific">Flavobacterium cheniae</name>
    <dbReference type="NCBI Taxonomy" id="295428"/>
    <lineage>
        <taxon>Bacteria</taxon>
        <taxon>Pseudomonadati</taxon>
        <taxon>Bacteroidota</taxon>
        <taxon>Flavobacteriia</taxon>
        <taxon>Flavobacteriales</taxon>
        <taxon>Flavobacteriaceae</taxon>
        <taxon>Flavobacterium</taxon>
    </lineage>
</organism>
<evidence type="ECO:0000313" key="3">
    <source>
        <dbReference type="Proteomes" id="UP000315312"/>
    </source>
</evidence>